<dbReference type="Pfam" id="PF00903">
    <property type="entry name" value="Glyoxalase"/>
    <property type="match status" value="1"/>
</dbReference>
<keyword evidence="3" id="KW-1185">Reference proteome</keyword>
<proteinExistence type="predicted"/>
<name>A0ABV6IF97_9BURK</name>
<dbReference type="InterPro" id="IPR037523">
    <property type="entry name" value="VOC_core"/>
</dbReference>
<feature type="domain" description="VOC" evidence="1">
    <location>
        <begin position="33"/>
        <end position="150"/>
    </location>
</feature>
<dbReference type="RefSeq" id="WP_390212791.1">
    <property type="nucleotide sequence ID" value="NZ_JBHLXJ010000013.1"/>
</dbReference>
<comment type="caution">
    <text evidence="2">The sequence shown here is derived from an EMBL/GenBank/DDBJ whole genome shotgun (WGS) entry which is preliminary data.</text>
</comment>
<organism evidence="2 3">
    <name type="scientific">Undibacterium danionis</name>
    <dbReference type="NCBI Taxonomy" id="1812100"/>
    <lineage>
        <taxon>Bacteria</taxon>
        <taxon>Pseudomonadati</taxon>
        <taxon>Pseudomonadota</taxon>
        <taxon>Betaproteobacteria</taxon>
        <taxon>Burkholderiales</taxon>
        <taxon>Oxalobacteraceae</taxon>
        <taxon>Undibacterium</taxon>
    </lineage>
</organism>
<dbReference type="PROSITE" id="PS51819">
    <property type="entry name" value="VOC"/>
    <property type="match status" value="1"/>
</dbReference>
<protein>
    <submittedName>
        <fullName evidence="2">VOC family protein</fullName>
    </submittedName>
</protein>
<dbReference type="EMBL" id="JBHLXJ010000013">
    <property type="protein sequence ID" value="MFC0350467.1"/>
    <property type="molecule type" value="Genomic_DNA"/>
</dbReference>
<dbReference type="Gene3D" id="3.30.720.110">
    <property type="match status" value="1"/>
</dbReference>
<dbReference type="InterPro" id="IPR029068">
    <property type="entry name" value="Glyas_Bleomycin-R_OHBP_Dase"/>
</dbReference>
<evidence type="ECO:0000313" key="2">
    <source>
        <dbReference type="EMBL" id="MFC0350467.1"/>
    </source>
</evidence>
<dbReference type="Gene3D" id="3.30.720.120">
    <property type="match status" value="1"/>
</dbReference>
<sequence length="157" mass="16807">MSAISENPASPVSSSAVSTPQTSSTSLASAMSHPNFALLYVDDAIVSARFYADLLEIEPIDELPTFALFALRSGLMLGLWAKSGVLPAVTANSGSSELAIALKSESEFEHTYQAWQNRGVDIAQLPTMMDFGLTFVALDPDGHRLRVFVPTEVLTTV</sequence>
<dbReference type="Proteomes" id="UP001589844">
    <property type="component" value="Unassembled WGS sequence"/>
</dbReference>
<reference evidence="2 3" key="1">
    <citation type="submission" date="2024-09" db="EMBL/GenBank/DDBJ databases">
        <authorList>
            <person name="Sun Q."/>
            <person name="Mori K."/>
        </authorList>
    </citation>
    <scope>NUCLEOTIDE SEQUENCE [LARGE SCALE GENOMIC DNA]</scope>
    <source>
        <strain evidence="2 3">CCM 8677</strain>
    </source>
</reference>
<evidence type="ECO:0000259" key="1">
    <source>
        <dbReference type="PROSITE" id="PS51819"/>
    </source>
</evidence>
<gene>
    <name evidence="2" type="ORF">ACFFJH_11660</name>
</gene>
<dbReference type="SUPFAM" id="SSF54593">
    <property type="entry name" value="Glyoxalase/Bleomycin resistance protein/Dihydroxybiphenyl dioxygenase"/>
    <property type="match status" value="1"/>
</dbReference>
<accession>A0ABV6IF97</accession>
<dbReference type="InterPro" id="IPR004360">
    <property type="entry name" value="Glyas_Fos-R_dOase_dom"/>
</dbReference>
<evidence type="ECO:0000313" key="3">
    <source>
        <dbReference type="Proteomes" id="UP001589844"/>
    </source>
</evidence>